<organism evidence="3 4">
    <name type="scientific">Prevotella micans F0438</name>
    <dbReference type="NCBI Taxonomy" id="883158"/>
    <lineage>
        <taxon>Bacteria</taxon>
        <taxon>Pseudomonadati</taxon>
        <taxon>Bacteroidota</taxon>
        <taxon>Bacteroidia</taxon>
        <taxon>Bacteroidales</taxon>
        <taxon>Prevotellaceae</taxon>
        <taxon>Prevotella</taxon>
    </lineage>
</organism>
<gene>
    <name evidence="3" type="ORF">HMPREF9140_01793</name>
</gene>
<dbReference type="AlphaFoldDB" id="H1Q4F5"/>
<keyword evidence="2" id="KW-0732">Signal</keyword>
<accession>H1Q4F5</accession>
<evidence type="ECO:0000256" key="2">
    <source>
        <dbReference type="SAM" id="SignalP"/>
    </source>
</evidence>
<protein>
    <recommendedName>
        <fullName evidence="5">Major fimbrial subunit protein N-terminal domain-containing protein</fullName>
    </recommendedName>
</protein>
<evidence type="ECO:0000313" key="4">
    <source>
        <dbReference type="Proteomes" id="UP000016023"/>
    </source>
</evidence>
<proteinExistence type="predicted"/>
<evidence type="ECO:0000256" key="1">
    <source>
        <dbReference type="SAM" id="MobiDB-lite"/>
    </source>
</evidence>
<feature type="chain" id="PRO_5003553783" description="Major fimbrial subunit protein N-terminal domain-containing protein" evidence="2">
    <location>
        <begin position="25"/>
        <end position="635"/>
    </location>
</feature>
<dbReference type="RefSeq" id="WP_006953345.1">
    <property type="nucleotide sequence ID" value="NZ_JH594523.1"/>
</dbReference>
<dbReference type="EMBL" id="AGWK01000047">
    <property type="protein sequence ID" value="EHO67131.1"/>
    <property type="molecule type" value="Genomic_DNA"/>
</dbReference>
<name>H1Q4F5_9BACT</name>
<feature type="compositionally biased region" description="Acidic residues" evidence="1">
    <location>
        <begin position="622"/>
        <end position="635"/>
    </location>
</feature>
<evidence type="ECO:0008006" key="5">
    <source>
        <dbReference type="Google" id="ProtNLM"/>
    </source>
</evidence>
<evidence type="ECO:0000313" key="3">
    <source>
        <dbReference type="EMBL" id="EHO67131.1"/>
    </source>
</evidence>
<feature type="signal peptide" evidence="2">
    <location>
        <begin position="1"/>
        <end position="24"/>
    </location>
</feature>
<keyword evidence="4" id="KW-1185">Reference proteome</keyword>
<dbReference type="Proteomes" id="UP000016023">
    <property type="component" value="Unassembled WGS sequence"/>
</dbReference>
<reference evidence="3 4" key="1">
    <citation type="submission" date="2011-12" db="EMBL/GenBank/DDBJ databases">
        <title>The Genome Sequence of Prevotella micans F0438.</title>
        <authorList>
            <consortium name="The Broad Institute Genome Sequencing Platform"/>
            <person name="Earl A."/>
            <person name="Ward D."/>
            <person name="Feldgarden M."/>
            <person name="Gevers D."/>
            <person name="Izard J."/>
            <person name="Baranova O.V."/>
            <person name="Blanton J.M."/>
            <person name="Wade W.G."/>
            <person name="Dewhirst F.E."/>
            <person name="Young S.K."/>
            <person name="Zeng Q."/>
            <person name="Gargeya S."/>
            <person name="Fitzgerald M."/>
            <person name="Haas B."/>
            <person name="Abouelleil A."/>
            <person name="Alvarado L."/>
            <person name="Arachchi H.M."/>
            <person name="Berlin A."/>
            <person name="Chapman S.B."/>
            <person name="Gearin G."/>
            <person name="Goldberg J."/>
            <person name="Griggs A."/>
            <person name="Gujja S."/>
            <person name="Hansen M."/>
            <person name="Heiman D."/>
            <person name="Howarth C."/>
            <person name="Larimer J."/>
            <person name="Lui A."/>
            <person name="MacDonald P.J.P."/>
            <person name="McCowen C."/>
            <person name="Montmayeur A."/>
            <person name="Murphy C."/>
            <person name="Neiman D."/>
            <person name="Pearson M."/>
            <person name="Priest M."/>
            <person name="Roberts A."/>
            <person name="Saif S."/>
            <person name="Shea T."/>
            <person name="Sisk P."/>
            <person name="Stolte C."/>
            <person name="Sykes S."/>
            <person name="Wortman J."/>
            <person name="Nusbaum C."/>
            <person name="Birren B."/>
        </authorList>
    </citation>
    <scope>NUCLEOTIDE SEQUENCE [LARGE SCALE GENOMIC DNA]</scope>
    <source>
        <strain evidence="3 4">F0438</strain>
    </source>
</reference>
<dbReference type="PATRIC" id="fig|883158.3.peg.1790"/>
<dbReference type="HOGENOM" id="CLU_028180_0_0_10"/>
<dbReference type="STRING" id="883158.HMPREF9140_01793"/>
<comment type="caution">
    <text evidence="3">The sequence shown here is derived from an EMBL/GenBank/DDBJ whole genome shotgun (WGS) entry which is preliminary data.</text>
</comment>
<sequence length="635" mass="70535">MKKSRKLFLVLCTALFIALLPACSSDNEEQVNPQKPQDENSTVVDLGNVKFDISEMPFGEDIEKKTRTAEQPLMTDTVVLSKSVEAEVTLEQEELPVTRGVKNGLSDGTYRMMVYQANTFKGKISFTVSGGNITYLEKLILQQGTYDFYCCNDKVEFNQVENKFKVEVDNAGTALIGITKNVQVSGIKKTVNFPIKHVGTRIKTRLTALMPFPGDVQAKLISTPNGAIGDVIYDIPTGTYSSSKQSTLSFPTTAYTAATDIYDPTLLANIYAMESSDYRYMLQNNTLTNLMLQFTNSGQLYRKAMSSYGALKINSGTQQMLAGHSYVLRVKLKPAFRYLFQDGTTGYLRDKGNRIPVALVLNKRLGVALYDSHVNSDFVPSYFSGGVLQGNWSVTGQQDNDRIFSLTQWNDAITTVTSGAHWTWAAGGTLNHTNPAYNGSKGAKRETYPAFYWADAYRKDMLTRCQNEGKAYDTDLLAQTGRWFLPSVNEWMVLLDNLGFGNHNGLLVPGGVASGIPISTWYNILIVKHAFISAGGWALWDDTDPQGRYYWTSTEGPIPTQAYIITTRPDFYFFLSPANKNLIGLPYNYTKAFRVRAFVVFENTTVHPNPGSSSEDGWAGDPDIDVNGDDMEVDL</sequence>
<feature type="region of interest" description="Disordered" evidence="1">
    <location>
        <begin position="608"/>
        <end position="635"/>
    </location>
</feature>